<dbReference type="Gene3D" id="1.20.144.10">
    <property type="entry name" value="Phosphatidic acid phosphatase type 2/haloperoxidase"/>
    <property type="match status" value="2"/>
</dbReference>
<keyword evidence="1" id="KW-0472">Membrane</keyword>
<keyword evidence="1" id="KW-1133">Transmembrane helix</keyword>
<gene>
    <name evidence="3" type="ORF">D8780_02420</name>
</gene>
<feature type="transmembrane region" description="Helical" evidence="1">
    <location>
        <begin position="84"/>
        <end position="106"/>
    </location>
</feature>
<feature type="domain" description="Phosphatidic acid phosphatase type 2/haloperoxidase" evidence="2">
    <location>
        <begin position="112"/>
        <end position="226"/>
    </location>
</feature>
<feature type="transmembrane region" description="Helical" evidence="1">
    <location>
        <begin position="211"/>
        <end position="232"/>
    </location>
</feature>
<dbReference type="Proteomes" id="UP000281094">
    <property type="component" value="Unassembled WGS sequence"/>
</dbReference>
<comment type="caution">
    <text evidence="3">The sequence shown here is derived from an EMBL/GenBank/DDBJ whole genome shotgun (WGS) entry which is preliminary data.</text>
</comment>
<dbReference type="InterPro" id="IPR036938">
    <property type="entry name" value="PAP2/HPO_sf"/>
</dbReference>
<evidence type="ECO:0000256" key="1">
    <source>
        <dbReference type="SAM" id="Phobius"/>
    </source>
</evidence>
<dbReference type="InterPro" id="IPR000326">
    <property type="entry name" value="PAP2/HPO"/>
</dbReference>
<dbReference type="PANTHER" id="PTHR14969">
    <property type="entry name" value="SPHINGOSINE-1-PHOSPHATE PHOSPHOHYDROLASE"/>
    <property type="match status" value="1"/>
</dbReference>
<protein>
    <submittedName>
        <fullName evidence="3">Phosphatase PAP2 family protein</fullName>
    </submittedName>
</protein>
<organism evidence="3 4">
    <name type="scientific">Notoacmeibacter ruber</name>
    <dbReference type="NCBI Taxonomy" id="2670375"/>
    <lineage>
        <taxon>Bacteria</taxon>
        <taxon>Pseudomonadati</taxon>
        <taxon>Pseudomonadota</taxon>
        <taxon>Alphaproteobacteria</taxon>
        <taxon>Hyphomicrobiales</taxon>
        <taxon>Notoacmeibacteraceae</taxon>
        <taxon>Notoacmeibacter</taxon>
    </lineage>
</organism>
<dbReference type="Pfam" id="PF01569">
    <property type="entry name" value="PAP2"/>
    <property type="match status" value="1"/>
</dbReference>
<proteinExistence type="predicted"/>
<evidence type="ECO:0000313" key="4">
    <source>
        <dbReference type="Proteomes" id="UP000281094"/>
    </source>
</evidence>
<reference evidence="3 4" key="1">
    <citation type="submission" date="2018-10" db="EMBL/GenBank/DDBJ databases">
        <title>Notoacmeibacter sp. M2BS9Y-3-1, whole genome shotgun sequence.</title>
        <authorList>
            <person name="Tuo L."/>
        </authorList>
    </citation>
    <scope>NUCLEOTIDE SEQUENCE [LARGE SCALE GENOMIC DNA]</scope>
    <source>
        <strain evidence="3 4">M2BS9Y-3-1</strain>
    </source>
</reference>
<sequence length="247" mass="26986">MNSQLKDMALKLVREVRKSPASLAPFVVAAIASAGLFAFLSIADEVDEGETERLDRAVLMFFRVPGNPDETIGPAWVREAAIEYTALGGIPVVCLLVLTVLGFLAVERRWGAALFVSIGILGGMALSSTLKIFYSRPRPDLVAQLDVIHTKSFPSGHATITTCVVLTLAVMLIRLTESRPGRAYIFAMAVLYALLIGATRVYLGVHWPSDVLAGWAIGTFWACLCWVLMTMLQRWQEKGSLFASPRD</sequence>
<evidence type="ECO:0000259" key="2">
    <source>
        <dbReference type="SMART" id="SM00014"/>
    </source>
</evidence>
<feature type="transmembrane region" description="Helical" evidence="1">
    <location>
        <begin position="185"/>
        <end position="205"/>
    </location>
</feature>
<dbReference type="RefSeq" id="WP_121644203.1">
    <property type="nucleotide sequence ID" value="NZ_RCWN01000001.1"/>
</dbReference>
<feature type="transmembrane region" description="Helical" evidence="1">
    <location>
        <begin position="113"/>
        <end position="134"/>
    </location>
</feature>
<accession>A0A3L7JA55</accession>
<dbReference type="SUPFAM" id="SSF48317">
    <property type="entry name" value="Acid phosphatase/Vanadium-dependent haloperoxidase"/>
    <property type="match status" value="1"/>
</dbReference>
<feature type="transmembrane region" description="Helical" evidence="1">
    <location>
        <begin position="154"/>
        <end position="173"/>
    </location>
</feature>
<dbReference type="SMART" id="SM00014">
    <property type="entry name" value="acidPPc"/>
    <property type="match status" value="1"/>
</dbReference>
<name>A0A3L7JA55_9HYPH</name>
<dbReference type="PANTHER" id="PTHR14969:SF13">
    <property type="entry name" value="AT30094P"/>
    <property type="match status" value="1"/>
</dbReference>
<feature type="transmembrane region" description="Helical" evidence="1">
    <location>
        <begin position="21"/>
        <end position="43"/>
    </location>
</feature>
<keyword evidence="1" id="KW-0812">Transmembrane</keyword>
<dbReference type="AlphaFoldDB" id="A0A3L7JA55"/>
<evidence type="ECO:0000313" key="3">
    <source>
        <dbReference type="EMBL" id="RLQ87235.1"/>
    </source>
</evidence>
<dbReference type="CDD" id="cd03392">
    <property type="entry name" value="PAP2_like_2"/>
    <property type="match status" value="1"/>
</dbReference>
<dbReference type="EMBL" id="RCWN01000001">
    <property type="protein sequence ID" value="RLQ87235.1"/>
    <property type="molecule type" value="Genomic_DNA"/>
</dbReference>
<keyword evidence="4" id="KW-1185">Reference proteome</keyword>